<dbReference type="GO" id="GO:0005634">
    <property type="term" value="C:nucleus"/>
    <property type="evidence" value="ECO:0007669"/>
    <property type="project" value="TreeGrafter"/>
</dbReference>
<accession>A0A7I8J710</accession>
<dbReference type="Proteomes" id="UP000663760">
    <property type="component" value="Chromosome 9"/>
</dbReference>
<name>A0A7I8J710_SPIIN</name>
<evidence type="ECO:0000313" key="4">
    <source>
        <dbReference type="Proteomes" id="UP000663760"/>
    </source>
</evidence>
<evidence type="ECO:0000313" key="2">
    <source>
        <dbReference type="EMBL" id="CAA2625876.1"/>
    </source>
</evidence>
<protein>
    <submittedName>
        <fullName evidence="2">Uncharacterized protein</fullName>
    </submittedName>
</protein>
<keyword evidence="4" id="KW-1185">Reference proteome</keyword>
<dbReference type="PANTHER" id="PTHR14304">
    <property type="entry name" value="CELL DIVISION CYCLE AND APOPTOSIS REGULATOR PROTEIN"/>
    <property type="match status" value="1"/>
</dbReference>
<feature type="compositionally biased region" description="Basic and acidic residues" evidence="1">
    <location>
        <begin position="197"/>
        <end position="212"/>
    </location>
</feature>
<evidence type="ECO:0000256" key="1">
    <source>
        <dbReference type="SAM" id="MobiDB-lite"/>
    </source>
</evidence>
<feature type="compositionally biased region" description="Polar residues" evidence="1">
    <location>
        <begin position="10"/>
        <end position="22"/>
    </location>
</feature>
<dbReference type="EMBL" id="LR743596">
    <property type="protein sequence ID" value="CAA2625876.1"/>
    <property type="molecule type" value="Genomic_DNA"/>
</dbReference>
<dbReference type="OrthoDB" id="21006at2759"/>
<dbReference type="EMBL" id="LR746272">
    <property type="protein sequence ID" value="CAA7401942.1"/>
    <property type="molecule type" value="Genomic_DNA"/>
</dbReference>
<evidence type="ECO:0000313" key="3">
    <source>
        <dbReference type="EMBL" id="CAA7401942.1"/>
    </source>
</evidence>
<feature type="compositionally biased region" description="Polar residues" evidence="1">
    <location>
        <begin position="175"/>
        <end position="186"/>
    </location>
</feature>
<dbReference type="GO" id="GO:0006355">
    <property type="term" value="P:regulation of DNA-templated transcription"/>
    <property type="evidence" value="ECO:0007669"/>
    <property type="project" value="InterPro"/>
</dbReference>
<feature type="region of interest" description="Disordered" evidence="1">
    <location>
        <begin position="1"/>
        <end position="46"/>
    </location>
</feature>
<organism evidence="2">
    <name type="scientific">Spirodela intermedia</name>
    <name type="common">Intermediate duckweed</name>
    <dbReference type="NCBI Taxonomy" id="51605"/>
    <lineage>
        <taxon>Eukaryota</taxon>
        <taxon>Viridiplantae</taxon>
        <taxon>Streptophyta</taxon>
        <taxon>Embryophyta</taxon>
        <taxon>Tracheophyta</taxon>
        <taxon>Spermatophyta</taxon>
        <taxon>Magnoliopsida</taxon>
        <taxon>Liliopsida</taxon>
        <taxon>Araceae</taxon>
        <taxon>Lemnoideae</taxon>
        <taxon>Spirodela</taxon>
    </lineage>
</organism>
<reference evidence="2" key="1">
    <citation type="submission" date="2019-12" db="EMBL/GenBank/DDBJ databases">
        <authorList>
            <person name="Scholz U."/>
            <person name="Mascher M."/>
            <person name="Fiebig A."/>
        </authorList>
    </citation>
    <scope>NUCLEOTIDE SEQUENCE</scope>
</reference>
<feature type="region of interest" description="Disordered" evidence="1">
    <location>
        <begin position="167"/>
        <end position="186"/>
    </location>
</feature>
<dbReference type="AlphaFoldDB" id="A0A7I8J710"/>
<gene>
    <name evidence="2" type="ORF">SI7747_09011601</name>
    <name evidence="3" type="ORF">SI8410_09012620</name>
</gene>
<dbReference type="PANTHER" id="PTHR14304:SF11">
    <property type="entry name" value="SAP DOMAIN-CONTAINING PROTEIN"/>
    <property type="match status" value="1"/>
</dbReference>
<sequence>MPGISGKGNGSSSLQGRTTYASAYSDPSKFGSGAPSGSLGMSTEDYMASGYGHKADQYSMERRHYGDHQGAYMGRDDPSVISLQSQKSETRDQYDQASLFRQQQMMKAQSLQPGPDTRQADFLAARAATIHHGHQDISSYGGRMDAEPHNMSILGIGLPPGRDYAAGKGLHGASHESNYQGSMLSQGGYSSVGAPFLDERKDDRKNVKKIENDYENVNVNGSKNGNENESENVNDNVNGKENENAS</sequence>
<feature type="compositionally biased region" description="Low complexity" evidence="1">
    <location>
        <begin position="215"/>
        <end position="237"/>
    </location>
</feature>
<dbReference type="InterPro" id="IPR025224">
    <property type="entry name" value="CCAR1/CCAR2"/>
</dbReference>
<feature type="region of interest" description="Disordered" evidence="1">
    <location>
        <begin position="192"/>
        <end position="246"/>
    </location>
</feature>
<proteinExistence type="predicted"/>